<keyword evidence="3 6" id="KW-0732">Signal</keyword>
<feature type="signal peptide" evidence="6">
    <location>
        <begin position="1"/>
        <end position="22"/>
    </location>
</feature>
<feature type="compositionally biased region" description="Basic and acidic residues" evidence="5">
    <location>
        <begin position="130"/>
        <end position="153"/>
    </location>
</feature>
<reference evidence="8" key="1">
    <citation type="journal article" date="2019" name="Int. J. Syst. Evol. Microbiol.">
        <title>The Global Catalogue of Microorganisms (GCM) 10K type strain sequencing project: providing services to taxonomists for standard genome sequencing and annotation.</title>
        <authorList>
            <consortium name="The Broad Institute Genomics Platform"/>
            <consortium name="The Broad Institute Genome Sequencing Center for Infectious Disease"/>
            <person name="Wu L."/>
            <person name="Ma J."/>
        </authorList>
    </citation>
    <scope>NUCLEOTIDE SEQUENCE [LARGE SCALE GENOMIC DNA]</scope>
    <source>
        <strain evidence="8">CGMCC 1.7003</strain>
    </source>
</reference>
<feature type="region of interest" description="Disordered" evidence="5">
    <location>
        <begin position="130"/>
        <end position="160"/>
    </location>
</feature>
<sequence>MKAKTLLITLSTLIALSGVAVADEMKHERKFKAHEQHNPAYMHKKIFSRLDLTSEQRTAIKELMVAQRQNRPERAAESRDRQAWQALMDAPQFDMTSARELLEKKQARQLERQLQAMQLQHQIRQLLTDEQRQQLDSQRGKARFERTKEERRVKPQNADS</sequence>
<comment type="similarity">
    <text evidence="2">Belongs to the CpxP/Spy family.</text>
</comment>
<proteinExistence type="inferred from homology"/>
<comment type="caution">
    <text evidence="7">The sequence shown here is derived from an EMBL/GenBank/DDBJ whole genome shotgun (WGS) entry which is preliminary data.</text>
</comment>
<dbReference type="PANTHER" id="PTHR38102">
    <property type="entry name" value="PERIPLASMIC CHAPERONE SPY"/>
    <property type="match status" value="1"/>
</dbReference>
<evidence type="ECO:0000256" key="1">
    <source>
        <dbReference type="ARBA" id="ARBA00004418"/>
    </source>
</evidence>
<evidence type="ECO:0000313" key="7">
    <source>
        <dbReference type="EMBL" id="GHG76158.1"/>
    </source>
</evidence>
<dbReference type="InterPro" id="IPR012899">
    <property type="entry name" value="LTXXQ"/>
</dbReference>
<protein>
    <submittedName>
        <fullName evidence="7">Uncharacterized protein</fullName>
    </submittedName>
</protein>
<comment type="subcellular location">
    <subcellularLocation>
        <location evidence="1">Periplasm</location>
    </subcellularLocation>
</comment>
<accession>A0ABQ3L2S1</accession>
<evidence type="ECO:0000256" key="2">
    <source>
        <dbReference type="ARBA" id="ARBA00008441"/>
    </source>
</evidence>
<dbReference type="PANTHER" id="PTHR38102:SF1">
    <property type="entry name" value="PERIPLASMIC CHAPERONE SPY"/>
    <property type="match status" value="1"/>
</dbReference>
<keyword evidence="4" id="KW-0574">Periplasm</keyword>
<evidence type="ECO:0000256" key="4">
    <source>
        <dbReference type="ARBA" id="ARBA00022764"/>
    </source>
</evidence>
<keyword evidence="8" id="KW-1185">Reference proteome</keyword>
<dbReference type="Gene3D" id="1.20.120.1490">
    <property type="match status" value="1"/>
</dbReference>
<evidence type="ECO:0000256" key="6">
    <source>
        <dbReference type="SAM" id="SignalP"/>
    </source>
</evidence>
<feature type="chain" id="PRO_5045791344" evidence="6">
    <location>
        <begin position="23"/>
        <end position="160"/>
    </location>
</feature>
<dbReference type="RefSeq" id="WP_189433942.1">
    <property type="nucleotide sequence ID" value="NZ_BNAO01000010.1"/>
</dbReference>
<dbReference type="InterPro" id="IPR052211">
    <property type="entry name" value="Cpx_auxiliary_protein"/>
</dbReference>
<dbReference type="EMBL" id="BNAO01000010">
    <property type="protein sequence ID" value="GHG76158.1"/>
    <property type="molecule type" value="Genomic_DNA"/>
</dbReference>
<gene>
    <name evidence="7" type="ORF">GCM10010919_30800</name>
</gene>
<organism evidence="7 8">
    <name type="scientific">Alishewanella longhuensis</name>
    <dbReference type="NCBI Taxonomy" id="1091037"/>
    <lineage>
        <taxon>Bacteria</taxon>
        <taxon>Pseudomonadati</taxon>
        <taxon>Pseudomonadota</taxon>
        <taxon>Gammaproteobacteria</taxon>
        <taxon>Alteromonadales</taxon>
        <taxon>Alteromonadaceae</taxon>
        <taxon>Alishewanella</taxon>
    </lineage>
</organism>
<evidence type="ECO:0000256" key="3">
    <source>
        <dbReference type="ARBA" id="ARBA00022729"/>
    </source>
</evidence>
<evidence type="ECO:0000313" key="8">
    <source>
        <dbReference type="Proteomes" id="UP000659697"/>
    </source>
</evidence>
<dbReference type="Pfam" id="PF07813">
    <property type="entry name" value="LTXXQ"/>
    <property type="match status" value="1"/>
</dbReference>
<name>A0ABQ3L2S1_9ALTE</name>
<dbReference type="Proteomes" id="UP000659697">
    <property type="component" value="Unassembled WGS sequence"/>
</dbReference>
<evidence type="ECO:0000256" key="5">
    <source>
        <dbReference type="SAM" id="MobiDB-lite"/>
    </source>
</evidence>